<dbReference type="Gene3D" id="1.10.260.40">
    <property type="entry name" value="lambda repressor-like DNA-binding domains"/>
    <property type="match status" value="1"/>
</dbReference>
<evidence type="ECO:0000256" key="2">
    <source>
        <dbReference type="ARBA" id="ARBA00023125"/>
    </source>
</evidence>
<evidence type="ECO:0000259" key="4">
    <source>
        <dbReference type="SMART" id="SM00354"/>
    </source>
</evidence>
<dbReference type="Proteomes" id="UP001500466">
    <property type="component" value="Unassembled WGS sequence"/>
</dbReference>
<keyword evidence="6" id="KW-1185">Reference proteome</keyword>
<gene>
    <name evidence="5" type="ORF">GCM10023205_61930</name>
</gene>
<evidence type="ECO:0000313" key="6">
    <source>
        <dbReference type="Proteomes" id="UP001500466"/>
    </source>
</evidence>
<dbReference type="PANTHER" id="PTHR30146:SF153">
    <property type="entry name" value="LACTOSE OPERON REPRESSOR"/>
    <property type="match status" value="1"/>
</dbReference>
<dbReference type="Pfam" id="PF00356">
    <property type="entry name" value="LacI"/>
    <property type="match status" value="1"/>
</dbReference>
<dbReference type="CDD" id="cd01392">
    <property type="entry name" value="HTH_LacI"/>
    <property type="match status" value="1"/>
</dbReference>
<dbReference type="EMBL" id="BAABHS010000027">
    <property type="protein sequence ID" value="GAA4983669.1"/>
    <property type="molecule type" value="Genomic_DNA"/>
</dbReference>
<dbReference type="SMART" id="SM00354">
    <property type="entry name" value="HTH_LACI"/>
    <property type="match status" value="1"/>
</dbReference>
<dbReference type="InterPro" id="IPR000843">
    <property type="entry name" value="HTH_LacI"/>
</dbReference>
<dbReference type="RefSeq" id="WP_345679048.1">
    <property type="nucleotide sequence ID" value="NZ_BAABHS010000027.1"/>
</dbReference>
<evidence type="ECO:0000256" key="1">
    <source>
        <dbReference type="ARBA" id="ARBA00023015"/>
    </source>
</evidence>
<organism evidence="5 6">
    <name type="scientific">Yinghuangia aomiensis</name>
    <dbReference type="NCBI Taxonomy" id="676205"/>
    <lineage>
        <taxon>Bacteria</taxon>
        <taxon>Bacillati</taxon>
        <taxon>Actinomycetota</taxon>
        <taxon>Actinomycetes</taxon>
        <taxon>Kitasatosporales</taxon>
        <taxon>Streptomycetaceae</taxon>
        <taxon>Yinghuangia</taxon>
    </lineage>
</organism>
<dbReference type="InterPro" id="IPR028082">
    <property type="entry name" value="Peripla_BP_I"/>
</dbReference>
<dbReference type="PANTHER" id="PTHR30146">
    <property type="entry name" value="LACI-RELATED TRANSCRIPTIONAL REPRESSOR"/>
    <property type="match status" value="1"/>
</dbReference>
<dbReference type="InterPro" id="IPR010982">
    <property type="entry name" value="Lambda_DNA-bd_dom_sf"/>
</dbReference>
<keyword evidence="1" id="KW-0805">Transcription regulation</keyword>
<dbReference type="Gene3D" id="3.40.50.2300">
    <property type="match status" value="1"/>
</dbReference>
<proteinExistence type="predicted"/>
<name>A0ABP9I0Q5_9ACTN</name>
<dbReference type="SUPFAM" id="SSF47413">
    <property type="entry name" value="lambda repressor-like DNA-binding domains"/>
    <property type="match status" value="1"/>
</dbReference>
<dbReference type="Pfam" id="PF13377">
    <property type="entry name" value="Peripla_BP_3"/>
    <property type="match status" value="1"/>
</dbReference>
<reference evidence="6" key="1">
    <citation type="journal article" date="2019" name="Int. J. Syst. Evol. Microbiol.">
        <title>The Global Catalogue of Microorganisms (GCM) 10K type strain sequencing project: providing services to taxonomists for standard genome sequencing and annotation.</title>
        <authorList>
            <consortium name="The Broad Institute Genomics Platform"/>
            <consortium name="The Broad Institute Genome Sequencing Center for Infectious Disease"/>
            <person name="Wu L."/>
            <person name="Ma J."/>
        </authorList>
    </citation>
    <scope>NUCLEOTIDE SEQUENCE [LARGE SCALE GENOMIC DNA]</scope>
    <source>
        <strain evidence="6">JCM 17986</strain>
    </source>
</reference>
<keyword evidence="2 5" id="KW-0238">DNA-binding</keyword>
<dbReference type="GO" id="GO:0003677">
    <property type="term" value="F:DNA binding"/>
    <property type="evidence" value="ECO:0007669"/>
    <property type="project" value="UniProtKB-KW"/>
</dbReference>
<evidence type="ECO:0000256" key="3">
    <source>
        <dbReference type="ARBA" id="ARBA00023163"/>
    </source>
</evidence>
<dbReference type="InterPro" id="IPR046335">
    <property type="entry name" value="LacI/GalR-like_sensor"/>
</dbReference>
<comment type="caution">
    <text evidence="5">The sequence shown here is derived from an EMBL/GenBank/DDBJ whole genome shotgun (WGS) entry which is preliminary data.</text>
</comment>
<feature type="domain" description="HTH lacI-type" evidence="4">
    <location>
        <begin position="7"/>
        <end position="79"/>
    </location>
</feature>
<sequence length="325" mass="34021">MTRPRKRPTSTDVARAAGVSQTTVSFVLNNRPGHSIPEETRQRVLDAARQLDYRLNASARSLAAGRSDIVLLAVPDVPLGAGLSHFIEGLADALAAHRLTLVTHLAGPRGRALPDVCASVGASVVVGSEPFDAETVEALHRAGADVVLPAAAEGVSSMAPIGHMQAQHLIDRGHRRLGYAMPAHHALRRMGEERLRGARDACTAAGLPEPVVATIGLATASASEAVAGWRAESVTAVCAFNDETAIAVLAGMRAHDLRAPGDIAVIGVDDIPTAPLSDPPLTTVHFDVDAVVRRRAEWVVAELRGGEPVPVTEGFAPELVLRSST</sequence>
<dbReference type="SUPFAM" id="SSF53822">
    <property type="entry name" value="Periplasmic binding protein-like I"/>
    <property type="match status" value="1"/>
</dbReference>
<dbReference type="CDD" id="cd06267">
    <property type="entry name" value="PBP1_LacI_sugar_binding-like"/>
    <property type="match status" value="1"/>
</dbReference>
<keyword evidence="3" id="KW-0804">Transcription</keyword>
<evidence type="ECO:0000313" key="5">
    <source>
        <dbReference type="EMBL" id="GAA4983669.1"/>
    </source>
</evidence>
<protein>
    <submittedName>
        <fullName evidence="5">LacI family DNA-binding transcriptional regulator</fullName>
    </submittedName>
</protein>
<accession>A0ABP9I0Q5</accession>